<dbReference type="GO" id="GO:0006384">
    <property type="term" value="P:transcription initiation at RNA polymerase III promoter"/>
    <property type="evidence" value="ECO:0007669"/>
    <property type="project" value="InterPro"/>
</dbReference>
<sequence length="176" mass="19613">MSEQDLPSLIAAQRQLLMEKTVIAEMLKKVRSEMQKLQVEQLQLDSMIMTEDGSRENTSSSVPTEFVDMDSAEKVNEEKLDLTVSSSMNSKKICASWHSAVESDNYIGFKTKIKGGREGSLFLITCIQTNAVVSNNPMIDVNALKLGRWAGGRLCTSDVLCLTHKMKVFSCRLTSR</sequence>
<keyword evidence="2" id="KW-1185">Reference proteome</keyword>
<dbReference type="OrthoDB" id="7697860at2759"/>
<evidence type="ECO:0000313" key="1">
    <source>
        <dbReference type="EMBL" id="GFG38995.1"/>
    </source>
</evidence>
<dbReference type="InterPro" id="IPR029138">
    <property type="entry name" value="SNAPC5"/>
</dbReference>
<dbReference type="GO" id="GO:0005634">
    <property type="term" value="C:nucleus"/>
    <property type="evidence" value="ECO:0007669"/>
    <property type="project" value="InterPro"/>
</dbReference>
<gene>
    <name evidence="1" type="ORF">Cfor_08018</name>
</gene>
<dbReference type="InParanoid" id="A0A6L2Q840"/>
<dbReference type="GO" id="GO:0006366">
    <property type="term" value="P:transcription by RNA polymerase II"/>
    <property type="evidence" value="ECO:0007669"/>
    <property type="project" value="InterPro"/>
</dbReference>
<organism evidence="1 2">
    <name type="scientific">Coptotermes formosanus</name>
    <name type="common">Formosan subterranean termite</name>
    <dbReference type="NCBI Taxonomy" id="36987"/>
    <lineage>
        <taxon>Eukaryota</taxon>
        <taxon>Metazoa</taxon>
        <taxon>Ecdysozoa</taxon>
        <taxon>Arthropoda</taxon>
        <taxon>Hexapoda</taxon>
        <taxon>Insecta</taxon>
        <taxon>Pterygota</taxon>
        <taxon>Neoptera</taxon>
        <taxon>Polyneoptera</taxon>
        <taxon>Dictyoptera</taxon>
        <taxon>Blattodea</taxon>
        <taxon>Blattoidea</taxon>
        <taxon>Termitoidae</taxon>
        <taxon>Rhinotermitidae</taxon>
        <taxon>Coptotermes</taxon>
    </lineage>
</organism>
<evidence type="ECO:0000313" key="2">
    <source>
        <dbReference type="Proteomes" id="UP000502823"/>
    </source>
</evidence>
<dbReference type="Proteomes" id="UP000502823">
    <property type="component" value="Unassembled WGS sequence"/>
</dbReference>
<protein>
    <submittedName>
        <fullName evidence="1">Uncharacterized protein</fullName>
    </submittedName>
</protein>
<dbReference type="Pfam" id="PF15497">
    <property type="entry name" value="SNAPC5"/>
    <property type="match status" value="1"/>
</dbReference>
<dbReference type="AlphaFoldDB" id="A0A6L2Q840"/>
<comment type="caution">
    <text evidence="1">The sequence shown here is derived from an EMBL/GenBank/DDBJ whole genome shotgun (WGS) entry which is preliminary data.</text>
</comment>
<dbReference type="EMBL" id="BLKM01000841">
    <property type="protein sequence ID" value="GFG38995.1"/>
    <property type="molecule type" value="Genomic_DNA"/>
</dbReference>
<proteinExistence type="predicted"/>
<accession>A0A6L2Q840</accession>
<name>A0A6L2Q840_COPFO</name>
<reference evidence="2" key="1">
    <citation type="submission" date="2020-01" db="EMBL/GenBank/DDBJ databases">
        <title>Draft genome sequence of the Termite Coptotermes fromosanus.</title>
        <authorList>
            <person name="Itakura S."/>
            <person name="Yosikawa Y."/>
            <person name="Umezawa K."/>
        </authorList>
    </citation>
    <scope>NUCLEOTIDE SEQUENCE [LARGE SCALE GENOMIC DNA]</scope>
</reference>